<feature type="compositionally biased region" description="Acidic residues" evidence="1">
    <location>
        <begin position="102"/>
        <end position="115"/>
    </location>
</feature>
<keyword evidence="3" id="KW-1185">Reference proteome</keyword>
<protein>
    <submittedName>
        <fullName evidence="2">Uncharacterized protein</fullName>
    </submittedName>
</protein>
<accession>A0ABQ9IHD8</accession>
<name>A0ABQ9IHD8_9NEOP</name>
<feature type="region of interest" description="Disordered" evidence="1">
    <location>
        <begin position="89"/>
        <end position="124"/>
    </location>
</feature>
<evidence type="ECO:0000313" key="3">
    <source>
        <dbReference type="Proteomes" id="UP001159363"/>
    </source>
</evidence>
<evidence type="ECO:0000313" key="2">
    <source>
        <dbReference type="EMBL" id="KAJ8895644.1"/>
    </source>
</evidence>
<dbReference type="EMBL" id="JARBHB010000001">
    <property type="protein sequence ID" value="KAJ8895644.1"/>
    <property type="molecule type" value="Genomic_DNA"/>
</dbReference>
<organism evidence="2 3">
    <name type="scientific">Dryococelus australis</name>
    <dbReference type="NCBI Taxonomy" id="614101"/>
    <lineage>
        <taxon>Eukaryota</taxon>
        <taxon>Metazoa</taxon>
        <taxon>Ecdysozoa</taxon>
        <taxon>Arthropoda</taxon>
        <taxon>Hexapoda</taxon>
        <taxon>Insecta</taxon>
        <taxon>Pterygota</taxon>
        <taxon>Neoptera</taxon>
        <taxon>Polyneoptera</taxon>
        <taxon>Phasmatodea</taxon>
        <taxon>Verophasmatodea</taxon>
        <taxon>Anareolatae</taxon>
        <taxon>Phasmatidae</taxon>
        <taxon>Eurycanthinae</taxon>
        <taxon>Dryococelus</taxon>
    </lineage>
</organism>
<reference evidence="2 3" key="1">
    <citation type="submission" date="2023-02" db="EMBL/GenBank/DDBJ databases">
        <title>LHISI_Scaffold_Assembly.</title>
        <authorList>
            <person name="Stuart O.P."/>
            <person name="Cleave R."/>
            <person name="Magrath M.J.L."/>
            <person name="Mikheyev A.S."/>
        </authorList>
    </citation>
    <scope>NUCLEOTIDE SEQUENCE [LARGE SCALE GENOMIC DNA]</scope>
    <source>
        <strain evidence="2">Daus_M_001</strain>
        <tissue evidence="2">Leg muscle</tissue>
    </source>
</reference>
<gene>
    <name evidence="2" type="ORF">PR048_000980</name>
</gene>
<proteinExistence type="predicted"/>
<comment type="caution">
    <text evidence="2">The sequence shown here is derived from an EMBL/GenBank/DDBJ whole genome shotgun (WGS) entry which is preliminary data.</text>
</comment>
<evidence type="ECO:0000256" key="1">
    <source>
        <dbReference type="SAM" id="MobiDB-lite"/>
    </source>
</evidence>
<dbReference type="Proteomes" id="UP001159363">
    <property type="component" value="Chromosome 1"/>
</dbReference>
<sequence>MKVLMWALARAWDSIFESTLNNASTNCGRRLFTQNKMKITLLTSEDSYAKTITSSELTDFQENNIEERFTLDCDVPVVQHYTNEDILEVVTNKNNKDKNSSEDSDENEPAENENEPSEKITQDE</sequence>